<dbReference type="SUPFAM" id="SSF69304">
    <property type="entry name" value="Tricorn protease N-terminal domain"/>
    <property type="match status" value="1"/>
</dbReference>
<evidence type="ECO:0000313" key="2">
    <source>
        <dbReference type="EMBL" id="CUH91653.1"/>
    </source>
</evidence>
<keyword evidence="1" id="KW-1133">Transmembrane helix</keyword>
<keyword evidence="3" id="KW-1185">Reference proteome</keyword>
<reference evidence="3" key="1">
    <citation type="submission" date="2015-09" db="EMBL/GenBank/DDBJ databases">
        <authorList>
            <person name="Wibberg D."/>
        </authorList>
    </citation>
    <scope>NUCLEOTIDE SEQUENCE [LARGE SCALE GENOMIC DNA]</scope>
    <source>
        <strain evidence="3">SD1D</strain>
    </source>
</reference>
<dbReference type="KEGG" id="hsd:SD1D_0091"/>
<dbReference type="Proteomes" id="UP000196053">
    <property type="component" value="Chromosome I"/>
</dbReference>
<organism evidence="2 3">
    <name type="scientific">Herbinix luporum</name>
    <dbReference type="NCBI Taxonomy" id="1679721"/>
    <lineage>
        <taxon>Bacteria</taxon>
        <taxon>Bacillati</taxon>
        <taxon>Bacillota</taxon>
        <taxon>Clostridia</taxon>
        <taxon>Lachnospirales</taxon>
        <taxon>Lachnospiraceae</taxon>
        <taxon>Herbinix</taxon>
    </lineage>
</organism>
<dbReference type="EMBL" id="LN879430">
    <property type="protein sequence ID" value="CUH91653.1"/>
    <property type="molecule type" value="Genomic_DNA"/>
</dbReference>
<dbReference type="AlphaFoldDB" id="A0A0K8J2Y2"/>
<accession>A0A0K8J2Y2</accession>
<dbReference type="RefSeq" id="WP_058257107.1">
    <property type="nucleotide sequence ID" value="NZ_DUPS01000013.1"/>
</dbReference>
<evidence type="ECO:0000313" key="3">
    <source>
        <dbReference type="Proteomes" id="UP000196053"/>
    </source>
</evidence>
<gene>
    <name evidence="2" type="ORF">SD1D_0091</name>
</gene>
<sequence length="356" mass="41493">MKKKIIIIGGILILIISSIIIGFIVHKLNIDQKFPKEYEFAVIDTTSQLNKSFIYYYDDLGKKVYEKLYKMGYMGDTFSCPQVYNNKVYVTPWGTAKERELTVILEIDKENGNYKTYDTTLRSINSLAITDKYFFAVNNFNGVSKLARTNRETEETTIKEFPKHIILQINIFNNILYAFASLEDTSELIEIDLETMEEICRTDVTKYGECPPSGVLMEEGSLYFTLPFNYGEDSDNLLVYDTKTKEIKEIKLPDALPCQLLKYQQYIIISHINNITDEGNSLSILDIETGKIENYQLENTPSQIYIKDNFLYSLDITDRNICRYELVDNRIKFIDQIFIDKRDTDLHYFLTGLYFN</sequence>
<keyword evidence="1" id="KW-0812">Transmembrane</keyword>
<keyword evidence="1" id="KW-0472">Membrane</keyword>
<protein>
    <submittedName>
        <fullName evidence="2">Putative membrane protein</fullName>
    </submittedName>
</protein>
<evidence type="ECO:0000256" key="1">
    <source>
        <dbReference type="SAM" id="Phobius"/>
    </source>
</evidence>
<feature type="transmembrane region" description="Helical" evidence="1">
    <location>
        <begin position="5"/>
        <end position="25"/>
    </location>
</feature>
<proteinExistence type="predicted"/>
<name>A0A0K8J2Y2_9FIRM</name>
<dbReference type="OrthoDB" id="9804660at2"/>